<dbReference type="AlphaFoldDB" id="A0A3B1AAI6"/>
<dbReference type="CDD" id="cd06170">
    <property type="entry name" value="LuxR_C_like"/>
    <property type="match status" value="1"/>
</dbReference>
<dbReference type="Pfam" id="PF00196">
    <property type="entry name" value="GerE"/>
    <property type="match status" value="1"/>
</dbReference>
<evidence type="ECO:0000259" key="6">
    <source>
        <dbReference type="PROSITE" id="PS50110"/>
    </source>
</evidence>
<dbReference type="SMART" id="SM00421">
    <property type="entry name" value="HTH_LUXR"/>
    <property type="match status" value="1"/>
</dbReference>
<evidence type="ECO:0000256" key="4">
    <source>
        <dbReference type="ARBA" id="ARBA00023163"/>
    </source>
</evidence>
<proteinExistence type="predicted"/>
<dbReference type="PANTHER" id="PTHR44688:SF16">
    <property type="entry name" value="DNA-BINDING TRANSCRIPTIONAL ACTIVATOR DEVR_DOSR"/>
    <property type="match status" value="1"/>
</dbReference>
<dbReference type="InterPro" id="IPR011006">
    <property type="entry name" value="CheY-like_superfamily"/>
</dbReference>
<evidence type="ECO:0008006" key="8">
    <source>
        <dbReference type="Google" id="ProtNLM"/>
    </source>
</evidence>
<organism evidence="7">
    <name type="scientific">hydrothermal vent metagenome</name>
    <dbReference type="NCBI Taxonomy" id="652676"/>
    <lineage>
        <taxon>unclassified sequences</taxon>
        <taxon>metagenomes</taxon>
        <taxon>ecological metagenomes</taxon>
    </lineage>
</organism>
<dbReference type="Gene3D" id="1.10.10.10">
    <property type="entry name" value="Winged helix-like DNA-binding domain superfamily/Winged helix DNA-binding domain"/>
    <property type="match status" value="1"/>
</dbReference>
<dbReference type="GO" id="GO:0000160">
    <property type="term" value="P:phosphorelay signal transduction system"/>
    <property type="evidence" value="ECO:0007669"/>
    <property type="project" value="InterPro"/>
</dbReference>
<feature type="domain" description="Response regulatory" evidence="6">
    <location>
        <begin position="7"/>
        <end position="121"/>
    </location>
</feature>
<dbReference type="PANTHER" id="PTHR44688">
    <property type="entry name" value="DNA-BINDING TRANSCRIPTIONAL ACTIVATOR DEVR_DOSR"/>
    <property type="match status" value="1"/>
</dbReference>
<dbReference type="EMBL" id="UOFS01000038">
    <property type="protein sequence ID" value="VAW98610.1"/>
    <property type="molecule type" value="Genomic_DNA"/>
</dbReference>
<keyword evidence="4" id="KW-0804">Transcription</keyword>
<dbReference type="InterPro" id="IPR016032">
    <property type="entry name" value="Sig_transdc_resp-reg_C-effctor"/>
</dbReference>
<gene>
    <name evidence="7" type="ORF">MNBD_GAMMA22-1584</name>
</gene>
<sequence length="208" mass="23229">MLDKKATVYIVDDDQAVRDSLSWLIESISIKVKVFSSAQEFLDNYDSDYPGCLVADVRMPGISGLELQKILNEKKYTIPMILITGHGDVPMAVRALKNGAVDFIEKPFNDQILLERVNQCLEKDQSERIEHKDLQSKMSLLATLSPREREVLDQVVVGKQNKIIAADLGISNKTVEAHRANVMEKMDVASLADLVALYVSCGFYKGKP</sequence>
<dbReference type="SUPFAM" id="SSF52172">
    <property type="entry name" value="CheY-like"/>
    <property type="match status" value="1"/>
</dbReference>
<reference evidence="7" key="1">
    <citation type="submission" date="2018-06" db="EMBL/GenBank/DDBJ databases">
        <authorList>
            <person name="Zhirakovskaya E."/>
        </authorList>
    </citation>
    <scope>NUCLEOTIDE SEQUENCE</scope>
</reference>
<protein>
    <recommendedName>
        <fullName evidence="8">Two-component transcriptional response regulator, LuxR family</fullName>
    </recommendedName>
</protein>
<evidence type="ECO:0000256" key="2">
    <source>
        <dbReference type="ARBA" id="ARBA00023015"/>
    </source>
</evidence>
<keyword evidence="1" id="KW-0597">Phosphoprotein</keyword>
<dbReference type="InterPro" id="IPR036388">
    <property type="entry name" value="WH-like_DNA-bd_sf"/>
</dbReference>
<dbReference type="InterPro" id="IPR000792">
    <property type="entry name" value="Tscrpt_reg_LuxR_C"/>
</dbReference>
<keyword evidence="2" id="KW-0805">Transcription regulation</keyword>
<evidence type="ECO:0000256" key="3">
    <source>
        <dbReference type="ARBA" id="ARBA00023125"/>
    </source>
</evidence>
<keyword evidence="3" id="KW-0238">DNA-binding</keyword>
<dbReference type="FunFam" id="3.40.50.2300:FF:000018">
    <property type="entry name" value="DNA-binding transcriptional regulator NtrC"/>
    <property type="match status" value="1"/>
</dbReference>
<dbReference type="PROSITE" id="PS50043">
    <property type="entry name" value="HTH_LUXR_2"/>
    <property type="match status" value="1"/>
</dbReference>
<dbReference type="GO" id="GO:0006355">
    <property type="term" value="P:regulation of DNA-templated transcription"/>
    <property type="evidence" value="ECO:0007669"/>
    <property type="project" value="InterPro"/>
</dbReference>
<dbReference type="Gene3D" id="3.40.50.2300">
    <property type="match status" value="1"/>
</dbReference>
<dbReference type="PROSITE" id="PS00622">
    <property type="entry name" value="HTH_LUXR_1"/>
    <property type="match status" value="1"/>
</dbReference>
<dbReference type="Pfam" id="PF00072">
    <property type="entry name" value="Response_reg"/>
    <property type="match status" value="1"/>
</dbReference>
<dbReference type="PRINTS" id="PR00038">
    <property type="entry name" value="HTHLUXR"/>
</dbReference>
<dbReference type="SUPFAM" id="SSF46894">
    <property type="entry name" value="C-terminal effector domain of the bipartite response regulators"/>
    <property type="match status" value="1"/>
</dbReference>
<dbReference type="CDD" id="cd17537">
    <property type="entry name" value="REC_FixJ"/>
    <property type="match status" value="1"/>
</dbReference>
<name>A0A3B1AAI6_9ZZZZ</name>
<dbReference type="SMART" id="SM00448">
    <property type="entry name" value="REC"/>
    <property type="match status" value="1"/>
</dbReference>
<dbReference type="InterPro" id="IPR001789">
    <property type="entry name" value="Sig_transdc_resp-reg_receiver"/>
</dbReference>
<feature type="domain" description="HTH luxR-type" evidence="5">
    <location>
        <begin position="137"/>
        <end position="202"/>
    </location>
</feature>
<evidence type="ECO:0000256" key="1">
    <source>
        <dbReference type="ARBA" id="ARBA00022553"/>
    </source>
</evidence>
<dbReference type="GO" id="GO:0003677">
    <property type="term" value="F:DNA binding"/>
    <property type="evidence" value="ECO:0007669"/>
    <property type="project" value="UniProtKB-KW"/>
</dbReference>
<evidence type="ECO:0000313" key="7">
    <source>
        <dbReference type="EMBL" id="VAW98610.1"/>
    </source>
</evidence>
<evidence type="ECO:0000259" key="5">
    <source>
        <dbReference type="PROSITE" id="PS50043"/>
    </source>
</evidence>
<accession>A0A3B1AAI6</accession>
<dbReference type="PROSITE" id="PS50110">
    <property type="entry name" value="RESPONSE_REGULATORY"/>
    <property type="match status" value="1"/>
</dbReference>